<dbReference type="Proteomes" id="UP000294508">
    <property type="component" value="Unassembled WGS sequence"/>
</dbReference>
<dbReference type="EMBL" id="SLWN01000005">
    <property type="protein sequence ID" value="TCO30468.1"/>
    <property type="molecule type" value="Genomic_DNA"/>
</dbReference>
<sequence>MWVGHQPDEMVCVYDDEFVTTSGAVILSDAGYDEELPAEIGEGAHRLRVLVDELGVPKRVVYEFTDGATH</sequence>
<protein>
    <submittedName>
        <fullName evidence="1">Uncharacterized protein</fullName>
    </submittedName>
</protein>
<evidence type="ECO:0000313" key="2">
    <source>
        <dbReference type="Proteomes" id="UP000294508"/>
    </source>
</evidence>
<accession>A0A4R2HKH8</accession>
<keyword evidence="2" id="KW-1185">Reference proteome</keyword>
<proteinExistence type="predicted"/>
<organism evidence="1 2">
    <name type="scientific">Kribbella steppae</name>
    <dbReference type="NCBI Taxonomy" id="2512223"/>
    <lineage>
        <taxon>Bacteria</taxon>
        <taxon>Bacillati</taxon>
        <taxon>Actinomycetota</taxon>
        <taxon>Actinomycetes</taxon>
        <taxon>Propionibacteriales</taxon>
        <taxon>Kribbellaceae</taxon>
        <taxon>Kribbella</taxon>
    </lineage>
</organism>
<reference evidence="1 2" key="1">
    <citation type="journal article" date="2015" name="Stand. Genomic Sci.">
        <title>Genomic Encyclopedia of Bacterial and Archaeal Type Strains, Phase III: the genomes of soil and plant-associated and newly described type strains.</title>
        <authorList>
            <person name="Whitman W.B."/>
            <person name="Woyke T."/>
            <person name="Klenk H.P."/>
            <person name="Zhou Y."/>
            <person name="Lilburn T.G."/>
            <person name="Beck B.J."/>
            <person name="De Vos P."/>
            <person name="Vandamme P."/>
            <person name="Eisen J.A."/>
            <person name="Garrity G."/>
            <person name="Hugenholtz P."/>
            <person name="Kyrpides N.C."/>
        </authorList>
    </citation>
    <scope>NUCLEOTIDE SEQUENCE [LARGE SCALE GENOMIC DNA]</scope>
    <source>
        <strain evidence="1 2">VKM Ac-2572</strain>
    </source>
</reference>
<dbReference type="AlphaFoldDB" id="A0A4R2HKH8"/>
<evidence type="ECO:0000313" key="1">
    <source>
        <dbReference type="EMBL" id="TCO30468.1"/>
    </source>
</evidence>
<gene>
    <name evidence="1" type="ORF">EV652_105463</name>
</gene>
<name>A0A4R2HKH8_9ACTN</name>
<comment type="caution">
    <text evidence="1">The sequence shown here is derived from an EMBL/GenBank/DDBJ whole genome shotgun (WGS) entry which is preliminary data.</text>
</comment>